<dbReference type="OrthoDB" id="9781411at2"/>
<feature type="domain" description="RCK N-terminal" evidence="2">
    <location>
        <begin position="166"/>
        <end position="277"/>
    </location>
</feature>
<dbReference type="SUPFAM" id="SSF51735">
    <property type="entry name" value="NAD(P)-binding Rossmann-fold domains"/>
    <property type="match status" value="2"/>
</dbReference>
<reference evidence="3 4" key="2">
    <citation type="submission" date="2019-08" db="EMBL/GenBank/DDBJ databases">
        <title>Jejuicoccus antrihumi gen. nov., sp. nov., a new member of the family Dermacoccaceae isolated from a cave.</title>
        <authorList>
            <person name="Schumann P."/>
            <person name="Kim I.S."/>
        </authorList>
    </citation>
    <scope>NUCLEOTIDE SEQUENCE [LARGE SCALE GENOMIC DNA]</scope>
    <source>
        <strain evidence="3 4">C5-26</strain>
    </source>
</reference>
<dbReference type="PANTHER" id="PTHR43833">
    <property type="entry name" value="POTASSIUM CHANNEL PROTEIN 2-RELATED-RELATED"/>
    <property type="match status" value="1"/>
</dbReference>
<organism evidence="3 4">
    <name type="scientific">Leekyejoonella antrihumi</name>
    <dbReference type="NCBI Taxonomy" id="1660198"/>
    <lineage>
        <taxon>Bacteria</taxon>
        <taxon>Bacillati</taxon>
        <taxon>Actinomycetota</taxon>
        <taxon>Actinomycetes</taxon>
        <taxon>Micrococcales</taxon>
        <taxon>Dermacoccaceae</taxon>
        <taxon>Leekyejoonella</taxon>
    </lineage>
</organism>
<dbReference type="Proteomes" id="UP000320244">
    <property type="component" value="Unassembled WGS sequence"/>
</dbReference>
<dbReference type="GO" id="GO:0006813">
    <property type="term" value="P:potassium ion transport"/>
    <property type="evidence" value="ECO:0007669"/>
    <property type="project" value="InterPro"/>
</dbReference>
<name>A0A563E3Y9_9MICO</name>
<keyword evidence="1" id="KW-0472">Membrane</keyword>
<evidence type="ECO:0000259" key="2">
    <source>
        <dbReference type="Pfam" id="PF02254"/>
    </source>
</evidence>
<dbReference type="SUPFAM" id="SSF81324">
    <property type="entry name" value="Voltage-gated potassium channels"/>
    <property type="match status" value="1"/>
</dbReference>
<evidence type="ECO:0000313" key="4">
    <source>
        <dbReference type="Proteomes" id="UP000320244"/>
    </source>
</evidence>
<dbReference type="Gene3D" id="3.40.50.720">
    <property type="entry name" value="NAD(P)-binding Rossmann-like Domain"/>
    <property type="match status" value="2"/>
</dbReference>
<dbReference type="InterPro" id="IPR003148">
    <property type="entry name" value="RCK_N"/>
</dbReference>
<accession>A0A563E3Y9</accession>
<dbReference type="Pfam" id="PF02254">
    <property type="entry name" value="TrkA_N"/>
    <property type="match status" value="2"/>
</dbReference>
<dbReference type="InterPro" id="IPR036291">
    <property type="entry name" value="NAD(P)-bd_dom_sf"/>
</dbReference>
<feature type="transmembrane region" description="Helical" evidence="1">
    <location>
        <begin position="115"/>
        <end position="139"/>
    </location>
</feature>
<evidence type="ECO:0000256" key="1">
    <source>
        <dbReference type="SAM" id="Phobius"/>
    </source>
</evidence>
<feature type="transmembrane region" description="Helical" evidence="1">
    <location>
        <begin position="53"/>
        <end position="72"/>
    </location>
</feature>
<proteinExistence type="predicted"/>
<dbReference type="RefSeq" id="WP_146316120.1">
    <property type="nucleotide sequence ID" value="NZ_VCQV01000007.1"/>
</dbReference>
<comment type="caution">
    <text evidence="3">The sequence shown here is derived from an EMBL/GenBank/DDBJ whole genome shotgun (WGS) entry which is preliminary data.</text>
</comment>
<dbReference type="PANTHER" id="PTHR43833:SF11">
    <property type="entry name" value="VOLTAGE-GATED POTASSIUM CHANNEL KCH"/>
    <property type="match status" value="1"/>
</dbReference>
<feature type="transmembrane region" description="Helical" evidence="1">
    <location>
        <begin position="84"/>
        <end position="103"/>
    </location>
</feature>
<sequence length="593" mass="65058">MTNPLIVAWHRMVGGQDASKDVESVPPRTASLVSDEAGQPEAAVLLVLRRLRVPIILVICIFSASVVGLSIIPGKNADGQVIHLSLFDSFYFISYTATTIGFTEINGELTTAQRMWVTLSIYLSVLGWAYGIGSLLALARDESFRRTLARRHVARKVRHFAEPFLILVGYGSTTKGIARTLDAMGRRFVVVDTHDARVSSVDLDGYRADTPALLGDARDTRNLVLAGLAHPQCEGVLALAGDDKVNLDVTMTTALLRPGLRIIAGTTSREMAGRMQSYADCDVVNHLDRFGDHLRILLRSPAAYRLMVWLTSAPGTPLLERRPRPAGGRWVVCGNGPFATELKSDLHAEGVEVTVVGTEDGHRLEEADLETAFAFVAASADDTTNVWLLESARRVNPRLFTVALEHRLSNVPLFQALDVDFGMTPPEIMSIEVMARLASPTLMRLLPQIPHLGDQWSVAMTDRLVERCGRRKPDLWRIHLDDEFARWVQPWLQGDGIPLGDLLRDPLDRDTSLAMVALALIRGGEALPGPSDDEVLRPGDELLIAAGTPARRMLEATLSDPVTAAYVMENRVVPSTWVWRKLSRRGSGLGAAR</sequence>
<dbReference type="InterPro" id="IPR050721">
    <property type="entry name" value="Trk_Ktr_HKT_K-transport"/>
</dbReference>
<keyword evidence="4" id="KW-1185">Reference proteome</keyword>
<protein>
    <submittedName>
        <fullName evidence="3">Potassium transporter TrkA</fullName>
    </submittedName>
</protein>
<keyword evidence="1" id="KW-1133">Transmembrane helix</keyword>
<keyword evidence="1" id="KW-0812">Transmembrane</keyword>
<reference evidence="3 4" key="1">
    <citation type="submission" date="2019-05" db="EMBL/GenBank/DDBJ databases">
        <authorList>
            <person name="Lee S.D."/>
        </authorList>
    </citation>
    <scope>NUCLEOTIDE SEQUENCE [LARGE SCALE GENOMIC DNA]</scope>
    <source>
        <strain evidence="3 4">C5-26</strain>
    </source>
</reference>
<dbReference type="Gene3D" id="1.10.287.70">
    <property type="match status" value="1"/>
</dbReference>
<dbReference type="EMBL" id="VCQV01000007">
    <property type="protein sequence ID" value="TWP37237.1"/>
    <property type="molecule type" value="Genomic_DNA"/>
</dbReference>
<dbReference type="AlphaFoldDB" id="A0A563E3Y9"/>
<feature type="domain" description="RCK N-terminal" evidence="2">
    <location>
        <begin position="346"/>
        <end position="421"/>
    </location>
</feature>
<evidence type="ECO:0000313" key="3">
    <source>
        <dbReference type="EMBL" id="TWP37237.1"/>
    </source>
</evidence>
<gene>
    <name evidence="3" type="ORF">FGL98_07465</name>
</gene>